<protein>
    <submittedName>
        <fullName evidence="2">Uncharacterized protein</fullName>
    </submittedName>
</protein>
<accession>A0AAD3Y846</accession>
<proteinExistence type="predicted"/>
<comment type="caution">
    <text evidence="2">The sequence shown here is derived from an EMBL/GenBank/DDBJ whole genome shotgun (WGS) entry which is preliminary data.</text>
</comment>
<evidence type="ECO:0000313" key="2">
    <source>
        <dbReference type="EMBL" id="GMH30391.1"/>
    </source>
</evidence>
<feature type="region of interest" description="Disordered" evidence="1">
    <location>
        <begin position="419"/>
        <end position="450"/>
    </location>
</feature>
<dbReference type="EMBL" id="BSYO01000038">
    <property type="protein sequence ID" value="GMH30391.1"/>
    <property type="molecule type" value="Genomic_DNA"/>
</dbReference>
<dbReference type="Proteomes" id="UP001279734">
    <property type="component" value="Unassembled WGS sequence"/>
</dbReference>
<feature type="compositionally biased region" description="Polar residues" evidence="1">
    <location>
        <begin position="431"/>
        <end position="444"/>
    </location>
</feature>
<evidence type="ECO:0000313" key="3">
    <source>
        <dbReference type="Proteomes" id="UP001279734"/>
    </source>
</evidence>
<sequence length="450" mass="49131">MPAIASPQGSQSFTPLQKDVLLPSSTPNASFLERLKHLDGSLYDPSTGHVDQWRSTSRNGPVEVMEPKPLTVATVTAHIVVPALTRSMHEEIQAIPTSASFVDSASSHFQSDEAQSFPKSSWADVVQSKAPGEALVCHEPPTPMDPPIVDQKPHNGISWCADEQTLCKASAADAVSFEQMENLLTDAKVGECHMAPLIKLWRGSCLSCQKPYFKLPRGEDHDVDVPTFDDVEPKRAIIEAWIADMEGSPNFVSRIVSEVECLRRQLVEIKAQCCLAFSPLQLLCCSQEAHGYVPDEASAGSEAAPQEVRFQSAAEPPCCPQGPFVGWVDDMLSATSAPVEEVMADEAISLDPMLHALRLLLEAKALQTYLDSFTPEQRHIVEVFMTSLSILGSPDASKCSQRLLVNDVYSIHSHFEQEGTWNQAKSRRQQKSASNNHKGSSSKSDSPKAA</sequence>
<organism evidence="2 3">
    <name type="scientific">Nepenthes gracilis</name>
    <name type="common">Slender pitcher plant</name>
    <dbReference type="NCBI Taxonomy" id="150966"/>
    <lineage>
        <taxon>Eukaryota</taxon>
        <taxon>Viridiplantae</taxon>
        <taxon>Streptophyta</taxon>
        <taxon>Embryophyta</taxon>
        <taxon>Tracheophyta</taxon>
        <taxon>Spermatophyta</taxon>
        <taxon>Magnoliopsida</taxon>
        <taxon>eudicotyledons</taxon>
        <taxon>Gunneridae</taxon>
        <taxon>Pentapetalae</taxon>
        <taxon>Caryophyllales</taxon>
        <taxon>Nepenthaceae</taxon>
        <taxon>Nepenthes</taxon>
    </lineage>
</organism>
<gene>
    <name evidence="2" type="ORF">Nepgr_032234</name>
</gene>
<name>A0AAD3Y846_NEPGR</name>
<reference evidence="2" key="1">
    <citation type="submission" date="2023-05" db="EMBL/GenBank/DDBJ databases">
        <title>Nepenthes gracilis genome sequencing.</title>
        <authorList>
            <person name="Fukushima K."/>
        </authorList>
    </citation>
    <scope>NUCLEOTIDE SEQUENCE</scope>
    <source>
        <strain evidence="2">SING2019-196</strain>
    </source>
</reference>
<evidence type="ECO:0000256" key="1">
    <source>
        <dbReference type="SAM" id="MobiDB-lite"/>
    </source>
</evidence>
<dbReference type="AlphaFoldDB" id="A0AAD3Y846"/>
<keyword evidence="3" id="KW-1185">Reference proteome</keyword>